<sequence>ERERERERDYICFLLQETGIGLSTSTIPKCWCLVGKQENGRSLMHPTFLVDCSSGRKQLLNTPPGSKTYRHPLSPFSSRSRMETYMIFCCDVSISAHQIVQSKGSKEMSCILARVSTSSQPCTVASVEASESFRSKASVPKCQQSLRNYAKSNAVVWGADSRSPQHSAWYTVKRFLKSLAVCVFGRAD</sequence>
<reference evidence="1" key="2">
    <citation type="submission" date="2025-09" db="UniProtKB">
        <authorList>
            <consortium name="Ensembl"/>
        </authorList>
    </citation>
    <scope>IDENTIFICATION</scope>
</reference>
<dbReference type="InterPro" id="IPR027852">
    <property type="entry name" value="C1ORF64"/>
</dbReference>
<protein>
    <submittedName>
        <fullName evidence="1">Uncharacterized protein</fullName>
    </submittedName>
</protein>
<dbReference type="Pfam" id="PF15547">
    <property type="entry name" value="C1ORF64"/>
    <property type="match status" value="1"/>
</dbReference>
<dbReference type="Ensembl" id="ENSPCET00000007484.1">
    <property type="protein sequence ID" value="ENSPCEP00000007225.1"/>
    <property type="gene ID" value="ENSPCEG00000005798.1"/>
</dbReference>
<name>A0A8C8RMN0_9SAUR</name>
<reference evidence="1" key="1">
    <citation type="submission" date="2025-08" db="UniProtKB">
        <authorList>
            <consortium name="Ensembl"/>
        </authorList>
    </citation>
    <scope>IDENTIFICATION</scope>
</reference>
<dbReference type="Proteomes" id="UP000694393">
    <property type="component" value="Unplaced"/>
</dbReference>
<evidence type="ECO:0000313" key="2">
    <source>
        <dbReference type="Proteomes" id="UP000694393"/>
    </source>
</evidence>
<dbReference type="AlphaFoldDB" id="A0A8C8RMN0"/>
<keyword evidence="2" id="KW-1185">Reference proteome</keyword>
<organism evidence="1 2">
    <name type="scientific">Pelusios castaneus</name>
    <name type="common">West African mud turtle</name>
    <dbReference type="NCBI Taxonomy" id="367368"/>
    <lineage>
        <taxon>Eukaryota</taxon>
        <taxon>Metazoa</taxon>
        <taxon>Chordata</taxon>
        <taxon>Craniata</taxon>
        <taxon>Vertebrata</taxon>
        <taxon>Euteleostomi</taxon>
        <taxon>Archelosauria</taxon>
        <taxon>Testudinata</taxon>
        <taxon>Testudines</taxon>
        <taxon>Pleurodira</taxon>
        <taxon>Pelomedusidae</taxon>
        <taxon>Pelusios</taxon>
    </lineage>
</organism>
<proteinExistence type="predicted"/>
<accession>A0A8C8RMN0</accession>
<evidence type="ECO:0000313" key="1">
    <source>
        <dbReference type="Ensembl" id="ENSPCEP00000007225.1"/>
    </source>
</evidence>